<protein>
    <submittedName>
        <fullName evidence="6">Integrase</fullName>
    </submittedName>
</protein>
<reference evidence="6" key="1">
    <citation type="submission" date="2020-08" db="EMBL/GenBank/DDBJ databases">
        <title>Sequencing the genomes of 1000 actinobacteria strains.</title>
        <authorList>
            <person name="Klenk H.-P."/>
        </authorList>
    </citation>
    <scope>NUCLEOTIDE SEQUENCE [LARGE SCALE GENOMIC DNA]</scope>
    <source>
        <strain evidence="6">DSM 27064</strain>
    </source>
</reference>
<keyword evidence="2" id="KW-0233">DNA recombination</keyword>
<keyword evidence="1 3" id="KW-0238">DNA-binding</keyword>
<accession>A0A840DR94</accession>
<evidence type="ECO:0000256" key="1">
    <source>
        <dbReference type="ARBA" id="ARBA00023125"/>
    </source>
</evidence>
<dbReference type="Proteomes" id="UP000571183">
    <property type="component" value="Unassembled WGS sequence"/>
</dbReference>
<dbReference type="PROSITE" id="PS51900">
    <property type="entry name" value="CB"/>
    <property type="match status" value="1"/>
</dbReference>
<evidence type="ECO:0000259" key="4">
    <source>
        <dbReference type="PROSITE" id="PS51898"/>
    </source>
</evidence>
<keyword evidence="7" id="KW-1185">Reference proteome</keyword>
<name>A0A840DR94_9MICO</name>
<dbReference type="PROSITE" id="PS51898">
    <property type="entry name" value="TYR_RECOMBINASE"/>
    <property type="match status" value="1"/>
</dbReference>
<dbReference type="Gene3D" id="1.10.443.10">
    <property type="entry name" value="Intergrase catalytic core"/>
    <property type="match status" value="1"/>
</dbReference>
<dbReference type="CDD" id="cd00397">
    <property type="entry name" value="DNA_BRE_C"/>
    <property type="match status" value="1"/>
</dbReference>
<dbReference type="Pfam" id="PF00589">
    <property type="entry name" value="Phage_integrase"/>
    <property type="match status" value="1"/>
</dbReference>
<sequence length="282" mass="32302">MMDHTRLTLWEDTADLLKKWRLEMVAATLSKRTIDERLLLISNFMKQTATTPRNFSAADVVLFLSREDWSPSTRQSYHNILRAFSLWCVRVKVRADDPLVDIRAPRRPRTQPRPLPKDAIPAIYAGARSDRTRAYIKLALYAGLRIHEVAKVRGEDFDTVGKTLTVEGKGGVRAVIPLHEELVALAEQFPRRGYWFPTWAAPHVDRKQVYRAIKEAMTRAGYDYCTPHQLRHSYGTALVESGADLRTTQKLLRHASLETTQRYVDSSLERQTTALNALTFIL</sequence>
<dbReference type="InterPro" id="IPR044068">
    <property type="entry name" value="CB"/>
</dbReference>
<evidence type="ECO:0000256" key="3">
    <source>
        <dbReference type="PROSITE-ProRule" id="PRU01248"/>
    </source>
</evidence>
<dbReference type="GO" id="GO:0006310">
    <property type="term" value="P:DNA recombination"/>
    <property type="evidence" value="ECO:0007669"/>
    <property type="project" value="UniProtKB-KW"/>
</dbReference>
<dbReference type="RefSeq" id="WP_183304950.1">
    <property type="nucleotide sequence ID" value="NZ_JACIFD010000014.1"/>
</dbReference>
<proteinExistence type="predicted"/>
<dbReference type="SUPFAM" id="SSF56349">
    <property type="entry name" value="DNA breaking-rejoining enzymes"/>
    <property type="match status" value="1"/>
</dbReference>
<dbReference type="GO" id="GO:0015074">
    <property type="term" value="P:DNA integration"/>
    <property type="evidence" value="ECO:0007669"/>
    <property type="project" value="InterPro"/>
</dbReference>
<evidence type="ECO:0000313" key="7">
    <source>
        <dbReference type="Proteomes" id="UP000571183"/>
    </source>
</evidence>
<dbReference type="AlphaFoldDB" id="A0A840DR94"/>
<evidence type="ECO:0000259" key="5">
    <source>
        <dbReference type="PROSITE" id="PS51900"/>
    </source>
</evidence>
<dbReference type="PANTHER" id="PTHR30349:SF64">
    <property type="entry name" value="PROPHAGE INTEGRASE INTD-RELATED"/>
    <property type="match status" value="1"/>
</dbReference>
<evidence type="ECO:0000313" key="6">
    <source>
        <dbReference type="EMBL" id="MBB4072029.1"/>
    </source>
</evidence>
<dbReference type="InterPro" id="IPR002104">
    <property type="entry name" value="Integrase_catalytic"/>
</dbReference>
<feature type="domain" description="Core-binding (CB)" evidence="5">
    <location>
        <begin position="11"/>
        <end position="89"/>
    </location>
</feature>
<dbReference type="GO" id="GO:0003677">
    <property type="term" value="F:DNA binding"/>
    <property type="evidence" value="ECO:0007669"/>
    <property type="project" value="UniProtKB-UniRule"/>
</dbReference>
<organism evidence="6 7">
    <name type="scientific">Canibacter oris</name>
    <dbReference type="NCBI Taxonomy" id="1365628"/>
    <lineage>
        <taxon>Bacteria</taxon>
        <taxon>Bacillati</taxon>
        <taxon>Actinomycetota</taxon>
        <taxon>Actinomycetes</taxon>
        <taxon>Micrococcales</taxon>
        <taxon>Microbacteriaceae</taxon>
        <taxon>Canibacter</taxon>
    </lineage>
</organism>
<gene>
    <name evidence="6" type="ORF">F5897_001352</name>
</gene>
<dbReference type="InterPro" id="IPR013762">
    <property type="entry name" value="Integrase-like_cat_sf"/>
</dbReference>
<comment type="caution">
    <text evidence="6">The sequence shown here is derived from an EMBL/GenBank/DDBJ whole genome shotgun (WGS) entry which is preliminary data.</text>
</comment>
<dbReference type="InterPro" id="IPR050090">
    <property type="entry name" value="Tyrosine_recombinase_XerCD"/>
</dbReference>
<dbReference type="EMBL" id="JACIFD010000014">
    <property type="protein sequence ID" value="MBB4072029.1"/>
    <property type="molecule type" value="Genomic_DNA"/>
</dbReference>
<dbReference type="InterPro" id="IPR011010">
    <property type="entry name" value="DNA_brk_join_enz"/>
</dbReference>
<dbReference type="PANTHER" id="PTHR30349">
    <property type="entry name" value="PHAGE INTEGRASE-RELATED"/>
    <property type="match status" value="1"/>
</dbReference>
<evidence type="ECO:0000256" key="2">
    <source>
        <dbReference type="ARBA" id="ARBA00023172"/>
    </source>
</evidence>
<feature type="domain" description="Tyr recombinase" evidence="4">
    <location>
        <begin position="110"/>
        <end position="276"/>
    </location>
</feature>